<evidence type="ECO:0000256" key="8">
    <source>
        <dbReference type="ARBA" id="ARBA00048988"/>
    </source>
</evidence>
<evidence type="ECO:0000256" key="6">
    <source>
        <dbReference type="ARBA" id="ARBA00034617"/>
    </source>
</evidence>
<dbReference type="GO" id="GO:0043138">
    <property type="term" value="F:3'-5' DNA helicase activity"/>
    <property type="evidence" value="ECO:0007669"/>
    <property type="project" value="UniProtKB-EC"/>
</dbReference>
<protein>
    <recommendedName>
        <fullName evidence="7">DNA 3'-5' helicase</fullName>
        <ecNumber evidence="7">5.6.2.4</ecNumber>
    </recommendedName>
</protein>
<accession>A0A5D0MFZ5</accession>
<feature type="domain" description="UvrD-like helicase C-terminal" evidence="11">
    <location>
        <begin position="477"/>
        <end position="733"/>
    </location>
</feature>
<comment type="catalytic activity">
    <reaction evidence="8">
        <text>ATP + H2O = ADP + phosphate + H(+)</text>
        <dbReference type="Rhea" id="RHEA:13065"/>
        <dbReference type="ChEBI" id="CHEBI:15377"/>
        <dbReference type="ChEBI" id="CHEBI:15378"/>
        <dbReference type="ChEBI" id="CHEBI:30616"/>
        <dbReference type="ChEBI" id="CHEBI:43474"/>
        <dbReference type="ChEBI" id="CHEBI:456216"/>
        <dbReference type="EC" id="5.6.2.4"/>
    </reaction>
</comment>
<dbReference type="InterPro" id="IPR014017">
    <property type="entry name" value="DNA_helicase_UvrD-like_C"/>
</dbReference>
<dbReference type="PROSITE" id="PS51198">
    <property type="entry name" value="UVRD_HELICASE_ATP_BIND"/>
    <property type="match status" value="1"/>
</dbReference>
<keyword evidence="3 9" id="KW-0347">Helicase</keyword>
<dbReference type="GO" id="GO:0003677">
    <property type="term" value="F:DNA binding"/>
    <property type="evidence" value="ECO:0007669"/>
    <property type="project" value="InterPro"/>
</dbReference>
<evidence type="ECO:0000313" key="12">
    <source>
        <dbReference type="EMBL" id="TYB30401.1"/>
    </source>
</evidence>
<name>A0A5D0MFZ5_9BACT</name>
<sequence>MSFNLYKSSAGSGKTYTLVKEYLKLVLKSPSKFKNILAITFTNDAAGEMKLRIIEKLKEFSKGEKSSLSGDILNELKIDEQKLKINSKKVLNSILHSYSDFAVMTIDSFVYKIIKTFSVDLDIPLNFDVDMDISNLTQKIIDNLIDKAGENNYIGEMLTNYALSKINSKNSWNIDSELFKMGKESFREKNIDNLRFLLNEEFDNKFWKKLIEYVREQINSYRKHINSLAQNGVDIIEKSDITYKDFSYKKRGNGYRFYKLSKANTPDELDIGSRFRKSDKWIAKKVKKKKPHKYKKLQKVVQELEILRENIVNFVDKNEKKFLSHFLILKNIYSQAILHKFEEEVQKYKRENNIIPISDFGKKVERLINKEIIPFIYSRIGSKYDNYLIDEFQDTSRLQWENLFPLIEDSLAVNNFNMGVGDGKQAIYRWRAGDLEIMESEVPELFKNRLKIKKLNSNYRSKATIVNFNNKFFSNINEYFDTSDSLFEKLYNEENVKQNIINKEKGYVQIKKLNLDDMNKPQKDAQIIKNLVNDIKNIIKKDNNYSPEDIAILVRKNKEGSLITEELFQEGIDVVSSDSLLLKNSKVIRFIISVLKYISRKEDIALLNIYYFYNKKIKDDSLFEDSLDLSKYDRDSLKEELPDRFINNIRHLSQKPIYEIVEEVINIFNLFKYYGGFLQGFLDVLFEYSLKNRGDITSFLNWWEDNKDSNKCSHVIPETKNAVTVSTVHKAKGLEFPVVFIPFEWKLSESSGSNVDSIWVNYDIFENGSTFPFLIDLTKDAKKSCFKDYYLREKEKSIIDNINLLYVAFTRPKSRLYIYTKNSNSGRLKNTYHLINKVIKEKNIQFECEDNIYYLGKKLSKSKKEQIEMEKSISNVNSSHWRNKITIRRRAKNLWKLDKTAINEKIDWGILLHSTLERIEYAEDLDDAVREMVREGYISSSKKEEMKNKLLEIFEIKEKDVKVKDWFEKKYRIINEKNILTEKEEYRPDRLVFGEGAVKIIDYKTGKIRKKDVKQIEKYSDLLLKMGYNNIEKYLLYIEKKKIIQL</sequence>
<dbReference type="GO" id="GO:0005524">
    <property type="term" value="F:ATP binding"/>
    <property type="evidence" value="ECO:0007669"/>
    <property type="project" value="UniProtKB-UniRule"/>
</dbReference>
<proteinExistence type="predicted"/>
<dbReference type="Pfam" id="PF13361">
    <property type="entry name" value="UvrD_C"/>
    <property type="match status" value="1"/>
</dbReference>
<evidence type="ECO:0000256" key="7">
    <source>
        <dbReference type="ARBA" id="ARBA00034808"/>
    </source>
</evidence>
<dbReference type="GO" id="GO:0016887">
    <property type="term" value="F:ATP hydrolysis activity"/>
    <property type="evidence" value="ECO:0007669"/>
    <property type="project" value="RHEA"/>
</dbReference>
<dbReference type="InterPro" id="IPR014016">
    <property type="entry name" value="UvrD-like_ATP-bd"/>
</dbReference>
<keyword evidence="5" id="KW-0413">Isomerase</keyword>
<evidence type="ECO:0000256" key="5">
    <source>
        <dbReference type="ARBA" id="ARBA00023235"/>
    </source>
</evidence>
<dbReference type="AlphaFoldDB" id="A0A5D0MFZ5"/>
<evidence type="ECO:0000256" key="9">
    <source>
        <dbReference type="PROSITE-ProRule" id="PRU00560"/>
    </source>
</evidence>
<evidence type="ECO:0000259" key="10">
    <source>
        <dbReference type="PROSITE" id="PS51198"/>
    </source>
</evidence>
<feature type="binding site" evidence="9">
    <location>
        <begin position="8"/>
        <end position="15"/>
    </location>
    <ligand>
        <name>ATP</name>
        <dbReference type="ChEBI" id="CHEBI:30616"/>
    </ligand>
</feature>
<keyword evidence="13" id="KW-1185">Reference proteome</keyword>
<gene>
    <name evidence="12" type="ORF">FXF47_09700</name>
</gene>
<evidence type="ECO:0000313" key="13">
    <source>
        <dbReference type="Proteomes" id="UP000324143"/>
    </source>
</evidence>
<dbReference type="Proteomes" id="UP000324143">
    <property type="component" value="Unassembled WGS sequence"/>
</dbReference>
<evidence type="ECO:0000259" key="11">
    <source>
        <dbReference type="PROSITE" id="PS51217"/>
    </source>
</evidence>
<dbReference type="PANTHER" id="PTHR11070:SF67">
    <property type="entry name" value="DNA 3'-5' HELICASE"/>
    <property type="match status" value="1"/>
</dbReference>
<keyword evidence="1 9" id="KW-0547">Nucleotide-binding</keyword>
<comment type="caution">
    <text evidence="12">The sequence shown here is derived from an EMBL/GenBank/DDBJ whole genome shotgun (WGS) entry which is preliminary data.</text>
</comment>
<evidence type="ECO:0000256" key="2">
    <source>
        <dbReference type="ARBA" id="ARBA00022801"/>
    </source>
</evidence>
<dbReference type="InterPro" id="IPR000212">
    <property type="entry name" value="DNA_helicase_UvrD/REP"/>
</dbReference>
<organism evidence="12 13">
    <name type="scientific">Candidatus Mcinerneyibacterium aminivorans</name>
    <dbReference type="NCBI Taxonomy" id="2703815"/>
    <lineage>
        <taxon>Bacteria</taxon>
        <taxon>Candidatus Macinerneyibacteriota</taxon>
        <taxon>Candidatus Mcinerneyibacteria</taxon>
        <taxon>Candidatus Mcinerneyibacteriales</taxon>
        <taxon>Candidatus Mcinerneyibacteriaceae</taxon>
        <taxon>Candidatus Mcinerneyibacterium</taxon>
    </lineage>
</organism>
<reference evidence="12" key="1">
    <citation type="submission" date="2019-08" db="EMBL/GenBank/DDBJ databases">
        <title>Genomic characterization of a novel candidate phylum (ARYD3) from a high temperature, high salinity tertiary oil reservoir in north central Oklahoma, USA.</title>
        <authorList>
            <person name="Youssef N.H."/>
            <person name="Yadav A."/>
            <person name="Elshahed M.S."/>
        </authorList>
    </citation>
    <scope>NUCLEOTIDE SEQUENCE [LARGE SCALE GENOMIC DNA]</scope>
    <source>
        <strain evidence="12">ARYD3</strain>
    </source>
</reference>
<dbReference type="EC" id="5.6.2.4" evidence="7"/>
<evidence type="ECO:0000256" key="4">
    <source>
        <dbReference type="ARBA" id="ARBA00022840"/>
    </source>
</evidence>
<evidence type="ECO:0000256" key="3">
    <source>
        <dbReference type="ARBA" id="ARBA00022806"/>
    </source>
</evidence>
<dbReference type="GO" id="GO:0005829">
    <property type="term" value="C:cytosol"/>
    <property type="evidence" value="ECO:0007669"/>
    <property type="project" value="TreeGrafter"/>
</dbReference>
<dbReference type="Gene3D" id="1.10.3170.10">
    <property type="entry name" value="Recbcd, chain B, domain 2"/>
    <property type="match status" value="1"/>
</dbReference>
<dbReference type="InterPro" id="IPR027417">
    <property type="entry name" value="P-loop_NTPase"/>
</dbReference>
<dbReference type="Pfam" id="PF00580">
    <property type="entry name" value="UvrD-helicase"/>
    <property type="match status" value="1"/>
</dbReference>
<dbReference type="PROSITE" id="PS51217">
    <property type="entry name" value="UVRD_HELICASE_CTER"/>
    <property type="match status" value="1"/>
</dbReference>
<dbReference type="SUPFAM" id="SSF52540">
    <property type="entry name" value="P-loop containing nucleoside triphosphate hydrolases"/>
    <property type="match status" value="1"/>
</dbReference>
<evidence type="ECO:0000256" key="1">
    <source>
        <dbReference type="ARBA" id="ARBA00022741"/>
    </source>
</evidence>
<keyword evidence="4 9" id="KW-0067">ATP-binding</keyword>
<dbReference type="EMBL" id="VSIX01000139">
    <property type="protein sequence ID" value="TYB30401.1"/>
    <property type="molecule type" value="Genomic_DNA"/>
</dbReference>
<keyword evidence="2 9" id="KW-0378">Hydrolase</keyword>
<comment type="catalytic activity">
    <reaction evidence="6">
        <text>Couples ATP hydrolysis with the unwinding of duplex DNA by translocating in the 3'-5' direction.</text>
        <dbReference type="EC" id="5.6.2.4"/>
    </reaction>
</comment>
<dbReference type="GO" id="GO:0000725">
    <property type="term" value="P:recombinational repair"/>
    <property type="evidence" value="ECO:0007669"/>
    <property type="project" value="TreeGrafter"/>
</dbReference>
<dbReference type="Gene3D" id="3.40.50.300">
    <property type="entry name" value="P-loop containing nucleotide triphosphate hydrolases"/>
    <property type="match status" value="3"/>
</dbReference>
<feature type="domain" description="UvrD-like helicase ATP-binding" evidence="10">
    <location>
        <begin position="1"/>
        <end position="462"/>
    </location>
</feature>
<dbReference type="PANTHER" id="PTHR11070">
    <property type="entry name" value="UVRD / RECB / PCRA DNA HELICASE FAMILY MEMBER"/>
    <property type="match status" value="1"/>
</dbReference>